<accession>A0AAV5JK00</accession>
<organism evidence="2 3">
    <name type="scientific">Rubroshorea leprosula</name>
    <dbReference type="NCBI Taxonomy" id="152421"/>
    <lineage>
        <taxon>Eukaryota</taxon>
        <taxon>Viridiplantae</taxon>
        <taxon>Streptophyta</taxon>
        <taxon>Embryophyta</taxon>
        <taxon>Tracheophyta</taxon>
        <taxon>Spermatophyta</taxon>
        <taxon>Magnoliopsida</taxon>
        <taxon>eudicotyledons</taxon>
        <taxon>Gunneridae</taxon>
        <taxon>Pentapetalae</taxon>
        <taxon>rosids</taxon>
        <taxon>malvids</taxon>
        <taxon>Malvales</taxon>
        <taxon>Dipterocarpaceae</taxon>
        <taxon>Rubroshorea</taxon>
    </lineage>
</organism>
<dbReference type="AlphaFoldDB" id="A0AAV5JK00"/>
<keyword evidence="3" id="KW-1185">Reference proteome</keyword>
<dbReference type="Pfam" id="PF02992">
    <property type="entry name" value="Transposase_21"/>
    <property type="match status" value="1"/>
</dbReference>
<evidence type="ECO:0000259" key="1">
    <source>
        <dbReference type="Pfam" id="PF13963"/>
    </source>
</evidence>
<comment type="caution">
    <text evidence="2">The sequence shown here is derived from an EMBL/GenBank/DDBJ whole genome shotgun (WGS) entry which is preliminary data.</text>
</comment>
<dbReference type="EMBL" id="BPVZ01000034">
    <property type="protein sequence ID" value="GKV11276.1"/>
    <property type="molecule type" value="Genomic_DNA"/>
</dbReference>
<dbReference type="PANTHER" id="PTHR10775">
    <property type="entry name" value="OS08G0208400 PROTEIN"/>
    <property type="match status" value="1"/>
</dbReference>
<reference evidence="2 3" key="1">
    <citation type="journal article" date="2021" name="Commun. Biol.">
        <title>The genome of Shorea leprosula (Dipterocarpaceae) highlights the ecological relevance of drought in aseasonal tropical rainforests.</title>
        <authorList>
            <person name="Ng K.K.S."/>
            <person name="Kobayashi M.J."/>
            <person name="Fawcett J.A."/>
            <person name="Hatakeyama M."/>
            <person name="Paape T."/>
            <person name="Ng C.H."/>
            <person name="Ang C.C."/>
            <person name="Tnah L.H."/>
            <person name="Lee C.T."/>
            <person name="Nishiyama T."/>
            <person name="Sese J."/>
            <person name="O'Brien M.J."/>
            <person name="Copetti D."/>
            <person name="Mohd Noor M.I."/>
            <person name="Ong R.C."/>
            <person name="Putra M."/>
            <person name="Sireger I.Z."/>
            <person name="Indrioko S."/>
            <person name="Kosugi Y."/>
            <person name="Izuno A."/>
            <person name="Isagi Y."/>
            <person name="Lee S.L."/>
            <person name="Shimizu K.K."/>
        </authorList>
    </citation>
    <scope>NUCLEOTIDE SEQUENCE [LARGE SCALE GENOMIC DNA]</scope>
    <source>
        <strain evidence="2">214</strain>
    </source>
</reference>
<gene>
    <name evidence="2" type="ORF">SLEP1_g22542</name>
</gene>
<sequence length="707" mass="83102">MYHRLDDNGCYTDEFKIGVESFLDYAFFQSNLELCSRNRIKCPCSKCMNQEWHRRATVHCHLTKKGFMNKYIVWLAHGEQPMQRRQRHQWGESSSAVPFVMEEQGNDPIRDMVMDANLHGIEYNMNEQANAEPIFEEAMGDAKEFFDLLQAANTPLYDGCDDGDTVLKWMSHFINAKTLYNMSVANWDNMLKCTRRWMKLEDRDRIPKDFYSSKKMMRHFSLGYKKYDVSVNNCFLYYGEFENKNYIACPICGEPRYKQGHVQQNQHIPRKSLWYIPITPRLKRLYMCRKIVEHMIWHLNCRGVSEKIVHPTGAKAWKHFDHTYPDFASDPRNVRLGLCTNGFTLFGHTSAPYSCWPVFFTVYNLPPSMCMKPKSIFLSLIIQGPQSPRKNIDVMLRPLIDELKELWYNGVKTYYSFRHEHFIMRASLMWTITDFPRYGMLSGWSTHGTLSYPYCQENSKALHLPNGRKISFFDCHRQFLPPDHPFKRNRNDFQKGHVENRAPPERLSGDDMHRQIQQLPDILFGKPSQRQVIKDFGHWHNWGFNAGRKPNATYVLNREQRKSMCQWLQNLRFPDGFASNISRCVNMQEAKVSGMKSHDCHIFMQSLLPIAFHDFLPKQVWEALIEISEFFRALCSPTIRVTDMEIWQGKILLFCVKILLFCQRFHCSRVPVTVHAENSAILLLFSAPFQSVSALKKSDEISIFLVF</sequence>
<dbReference type="InterPro" id="IPR004242">
    <property type="entry name" value="Transposase_21"/>
</dbReference>
<evidence type="ECO:0000313" key="3">
    <source>
        <dbReference type="Proteomes" id="UP001054252"/>
    </source>
</evidence>
<dbReference type="InterPro" id="IPR029480">
    <property type="entry name" value="Transpos_assoc"/>
</dbReference>
<dbReference type="PANTHER" id="PTHR10775:SF183">
    <property type="entry name" value="TRANSPOSON, EN_SPM-LIKE, TRANSPOSASE-ASSOCIATED DOMAIN PROTEIN-RELATED"/>
    <property type="match status" value="1"/>
</dbReference>
<name>A0AAV5JK00_9ROSI</name>
<evidence type="ECO:0000313" key="2">
    <source>
        <dbReference type="EMBL" id="GKV11276.1"/>
    </source>
</evidence>
<proteinExistence type="predicted"/>
<protein>
    <recommendedName>
        <fullName evidence="1">Transposase-associated domain-containing protein</fullName>
    </recommendedName>
</protein>
<dbReference type="Pfam" id="PF13963">
    <property type="entry name" value="Transpos_assoc"/>
    <property type="match status" value="1"/>
</dbReference>
<dbReference type="Proteomes" id="UP001054252">
    <property type="component" value="Unassembled WGS sequence"/>
</dbReference>
<feature type="domain" description="Transposase-associated" evidence="1">
    <location>
        <begin position="10"/>
        <end position="79"/>
    </location>
</feature>